<dbReference type="Proteomes" id="UP000002376">
    <property type="component" value="Chromosome"/>
</dbReference>
<dbReference type="CDD" id="cd17370">
    <property type="entry name" value="MFS_MJ1317_like"/>
    <property type="match status" value="1"/>
</dbReference>
<dbReference type="SUPFAM" id="SSF103473">
    <property type="entry name" value="MFS general substrate transporter"/>
    <property type="match status" value="1"/>
</dbReference>
<feature type="transmembrane region" description="Helical" evidence="6">
    <location>
        <begin position="360"/>
        <end position="381"/>
    </location>
</feature>
<dbReference type="EMBL" id="CP001939">
    <property type="protein sequence ID" value="ADG90816.1"/>
    <property type="molecule type" value="Genomic_DNA"/>
</dbReference>
<keyword evidence="9" id="KW-1185">Reference proteome</keyword>
<feature type="transmembrane region" description="Helical" evidence="6">
    <location>
        <begin position="330"/>
        <end position="354"/>
    </location>
</feature>
<feature type="transmembrane region" description="Helical" evidence="6">
    <location>
        <begin position="248"/>
        <end position="266"/>
    </location>
</feature>
<keyword evidence="4 6" id="KW-1133">Transmembrane helix</keyword>
<feature type="domain" description="Major facilitator superfamily (MFS) profile" evidence="7">
    <location>
        <begin position="5"/>
        <end position="386"/>
    </location>
</feature>
<dbReference type="OrthoDB" id="19191at2157"/>
<evidence type="ECO:0000256" key="1">
    <source>
        <dbReference type="ARBA" id="ARBA00004651"/>
    </source>
</evidence>
<reference evidence="8 9" key="1">
    <citation type="journal article" date="2010" name="Stand. Genomic Sci.">
        <title>Complete genome sequence of Thermosphaera aggregans type strain (M11TL).</title>
        <authorList>
            <person name="Spring S."/>
            <person name="Rachel R."/>
            <person name="Lapidus A."/>
            <person name="Davenport K."/>
            <person name="Tice H."/>
            <person name="Copeland A."/>
            <person name="Cheng J.F."/>
            <person name="Lucas S."/>
            <person name="Chen F."/>
            <person name="Nolan M."/>
            <person name="Bruce D."/>
            <person name="Goodwin L."/>
            <person name="Pitluck S."/>
            <person name="Ivanova N."/>
            <person name="Mavromatis K."/>
            <person name="Ovchinnikova G."/>
            <person name="Pati A."/>
            <person name="Chen A."/>
            <person name="Palaniappan K."/>
            <person name="Land M."/>
            <person name="Hauser L."/>
            <person name="Chang Y.J."/>
            <person name="Jeffries C.C."/>
            <person name="Brettin T."/>
            <person name="Detter J.C."/>
            <person name="Tapia R."/>
            <person name="Han C."/>
            <person name="Heimerl T."/>
            <person name="Weikl F."/>
            <person name="Brambilla E."/>
            <person name="Goker M."/>
            <person name="Bristow J."/>
            <person name="Eisen J.A."/>
            <person name="Markowitz V."/>
            <person name="Hugenholtz P."/>
            <person name="Kyrpides N.C."/>
            <person name="Klenk H.P."/>
        </authorList>
    </citation>
    <scope>NUCLEOTIDE SEQUENCE [LARGE SCALE GENOMIC DNA]</scope>
    <source>
        <strain evidence="9">DSM 11486 / M11TL</strain>
    </source>
</reference>
<reference evidence="9" key="2">
    <citation type="journal article" date="2010" name="Stand. Genomic Sci.">
        <title>Complete genome sequence of Thermosphaera aggregans type strain (M11TLT).</title>
        <authorList>
            <person name="Spring S."/>
            <person name="Rachel R."/>
            <person name="Lapidus A."/>
            <person name="Davenport K."/>
            <person name="Tice H."/>
            <person name="Copeland A."/>
            <person name="Cheng J.-F."/>
            <person name="Lucas S."/>
            <person name="Chen F."/>
            <person name="Nolan M."/>
            <person name="Bruce D."/>
            <person name="Goodwin L."/>
            <person name="Pitluck S."/>
            <person name="Ivanova N."/>
            <person name="Mavromatis K."/>
            <person name="Ovchinnikova G."/>
            <person name="Pati A."/>
            <person name="Chen A."/>
            <person name="Palaniappan K."/>
            <person name="Land M."/>
            <person name="Hauser L."/>
            <person name="Chang Y.-J."/>
            <person name="Jeffries C.C."/>
            <person name="Brettin T."/>
            <person name="Detter J.C."/>
            <person name="Tapia R."/>
            <person name="Han C."/>
            <person name="Heimerl T."/>
            <person name="Weikl F."/>
            <person name="Brambilla E."/>
            <person name="Goker M."/>
            <person name="Bristow J."/>
            <person name="Eisen J.A."/>
            <person name="Markowitz V."/>
            <person name="Hugenholtz P."/>
            <person name="Kyrpides N.C."/>
            <person name="Klenk H.-P."/>
        </authorList>
    </citation>
    <scope>NUCLEOTIDE SEQUENCE [LARGE SCALE GENOMIC DNA]</scope>
    <source>
        <strain evidence="9">DSM 11486 / M11TL</strain>
    </source>
</reference>
<feature type="transmembrane region" description="Helical" evidence="6">
    <location>
        <begin position="297"/>
        <end position="318"/>
    </location>
</feature>
<evidence type="ECO:0000259" key="7">
    <source>
        <dbReference type="PROSITE" id="PS50850"/>
    </source>
</evidence>
<proteinExistence type="predicted"/>
<evidence type="ECO:0000256" key="5">
    <source>
        <dbReference type="ARBA" id="ARBA00023136"/>
    </source>
</evidence>
<dbReference type="PANTHER" id="PTHR42688">
    <property type="entry name" value="CONSERVED PROTEIN"/>
    <property type="match status" value="1"/>
</dbReference>
<dbReference type="PANTHER" id="PTHR42688:SF1">
    <property type="entry name" value="BLR5212 PROTEIN"/>
    <property type="match status" value="1"/>
</dbReference>
<dbReference type="GO" id="GO:0005886">
    <property type="term" value="C:plasma membrane"/>
    <property type="evidence" value="ECO:0007669"/>
    <property type="project" value="UniProtKB-SubCell"/>
</dbReference>
<dbReference type="STRING" id="633148.Tagg_0542"/>
<name>D5U116_THEAM</name>
<accession>D5U116</accession>
<feature type="transmembrane region" description="Helical" evidence="6">
    <location>
        <begin position="34"/>
        <end position="52"/>
    </location>
</feature>
<dbReference type="RefSeq" id="WP_013129409.1">
    <property type="nucleotide sequence ID" value="NC_014160.1"/>
</dbReference>
<dbReference type="Gene3D" id="1.20.1250.20">
    <property type="entry name" value="MFS general substrate transporter like domains"/>
    <property type="match status" value="2"/>
</dbReference>
<gene>
    <name evidence="8" type="ordered locus">Tagg_0542</name>
</gene>
<dbReference type="InterPro" id="IPR052425">
    <property type="entry name" value="Uncharacterized_MFS-type"/>
</dbReference>
<feature type="transmembrane region" description="Helical" evidence="6">
    <location>
        <begin position="273"/>
        <end position="291"/>
    </location>
</feature>
<evidence type="ECO:0000256" key="3">
    <source>
        <dbReference type="ARBA" id="ARBA00022692"/>
    </source>
</evidence>
<comment type="subcellular location">
    <subcellularLocation>
        <location evidence="1">Cell membrane</location>
        <topology evidence="1">Multi-pass membrane protein</topology>
    </subcellularLocation>
</comment>
<dbReference type="HOGENOM" id="CLU_040020_2_0_2"/>
<dbReference type="PROSITE" id="PS50850">
    <property type="entry name" value="MFS"/>
    <property type="match status" value="1"/>
</dbReference>
<dbReference type="Pfam" id="PF07690">
    <property type="entry name" value="MFS_1"/>
    <property type="match status" value="2"/>
</dbReference>
<dbReference type="InterPro" id="IPR011701">
    <property type="entry name" value="MFS"/>
</dbReference>
<sequence length="391" mass="42609">MKKLILVFILLGLVSLFADITYEGATSVRGSYLYLIGTSAMIAGVLKIGEIINYLTRFLSGLIGDYYRSSKVLWMLVILGYGINVIAIPLLAFAKKWELVLALVVLERIGKGLRAPARDVILSEVTEGIGKGLGFGIHEFLDQVGAFTGPLIASLILLNTSGNYELVFIILGIPGLIAVGLVLTSMMLYPSLKAVSSQGRRLGFKGLGNPFYMYVAGLMLMSLGFLSWDVFSYSVKSNSVVSDESIPLFYTVAMLVDGLAAIPVGIMYDRIGFSSILVAPCALILSAYFLEPRAESLLIYAVIWGFVMGVFETNVRVAVSDLVEASRRSLAYGVFGLFYGLSLMLGGVAQGFTYMLGLQYLRALIMVSEIGSIIIVVYLIIYSRRNRVFDN</sequence>
<organism evidence="8 9">
    <name type="scientific">Thermosphaera aggregans (strain DSM 11486 / M11TL)</name>
    <dbReference type="NCBI Taxonomy" id="633148"/>
    <lineage>
        <taxon>Archaea</taxon>
        <taxon>Thermoproteota</taxon>
        <taxon>Thermoprotei</taxon>
        <taxon>Desulfurococcales</taxon>
        <taxon>Desulfurococcaceae</taxon>
        <taxon>Thermosphaera</taxon>
    </lineage>
</organism>
<dbReference type="KEGG" id="tag:Tagg_0542"/>
<dbReference type="InterPro" id="IPR020846">
    <property type="entry name" value="MFS_dom"/>
</dbReference>
<dbReference type="GeneID" id="9165556"/>
<dbReference type="AlphaFoldDB" id="D5U116"/>
<keyword evidence="2" id="KW-1003">Cell membrane</keyword>
<evidence type="ECO:0000256" key="2">
    <source>
        <dbReference type="ARBA" id="ARBA00022475"/>
    </source>
</evidence>
<evidence type="ECO:0000256" key="6">
    <source>
        <dbReference type="SAM" id="Phobius"/>
    </source>
</evidence>
<keyword evidence="5 6" id="KW-0472">Membrane</keyword>
<feature type="transmembrane region" description="Helical" evidence="6">
    <location>
        <begin position="166"/>
        <end position="190"/>
    </location>
</feature>
<evidence type="ECO:0000313" key="9">
    <source>
        <dbReference type="Proteomes" id="UP000002376"/>
    </source>
</evidence>
<dbReference type="eggNOG" id="arCOG00130">
    <property type="taxonomic scope" value="Archaea"/>
</dbReference>
<evidence type="ECO:0000256" key="4">
    <source>
        <dbReference type="ARBA" id="ARBA00022989"/>
    </source>
</evidence>
<feature type="transmembrane region" description="Helical" evidence="6">
    <location>
        <begin position="72"/>
        <end position="94"/>
    </location>
</feature>
<evidence type="ECO:0000313" key="8">
    <source>
        <dbReference type="EMBL" id="ADG90816.1"/>
    </source>
</evidence>
<dbReference type="GO" id="GO:0022857">
    <property type="term" value="F:transmembrane transporter activity"/>
    <property type="evidence" value="ECO:0007669"/>
    <property type="project" value="InterPro"/>
</dbReference>
<dbReference type="InterPro" id="IPR036259">
    <property type="entry name" value="MFS_trans_sf"/>
</dbReference>
<protein>
    <submittedName>
        <fullName evidence="8">Major facilitator superfamily MFS_1</fullName>
    </submittedName>
</protein>
<reference key="3">
    <citation type="submission" date="2010-02" db="EMBL/GenBank/DDBJ databases">
        <title>Complete genome sequence of Thermosphaera aggregans type strain (M11TL).</title>
        <authorList>
            <consortium name="US DOE Joint Genome Institute (JGI-PGF)"/>
            <person name="Spring S."/>
            <person name="Lapidus A."/>
            <person name="Munk C."/>
            <person name="Schroeder M."/>
            <person name="Glavina Del Rio T."/>
            <person name="Tice H."/>
            <person name="Copeland A."/>
            <person name="Cheng J.-F."/>
            <person name="Lucas S."/>
            <person name="Chen F."/>
            <person name="Nolan M."/>
            <person name="Bruce D."/>
            <person name="Goodwin L."/>
            <person name="Pitluck S."/>
            <person name="Ivanova N."/>
            <person name="Mavromatis K."/>
            <person name="Ovchinnikova G."/>
            <person name="Pati A."/>
            <person name="Chen A."/>
            <person name="Palaniappan K."/>
            <person name="Land M."/>
            <person name="Hauser L."/>
            <person name="Chang Y.-J."/>
            <person name="Jeffries C.C."/>
            <person name="Brettin T."/>
            <person name="Detter J.C."/>
            <person name="Tapia R."/>
            <person name="Han C."/>
            <person name="Chain P."/>
            <person name="Heimerl T."/>
            <person name="Weik F."/>
            <person name="Goker M."/>
            <person name="Rachel R."/>
            <person name="Bristow J."/>
            <person name="Eisen J.A."/>
            <person name="Markowitz V."/>
            <person name="Hugenholtz P."/>
            <person name="Kyrpides N.C."/>
            <person name="Klenk H.-P."/>
        </authorList>
    </citation>
    <scope>NUCLEOTIDE SEQUENCE</scope>
    <source>
        <strain>DSM 11486</strain>
    </source>
</reference>
<feature type="transmembrane region" description="Helical" evidence="6">
    <location>
        <begin position="211"/>
        <end position="228"/>
    </location>
</feature>
<keyword evidence="3 6" id="KW-0812">Transmembrane</keyword>